<evidence type="ECO:0000313" key="3">
    <source>
        <dbReference type="Proteomes" id="UP001151760"/>
    </source>
</evidence>
<name>A0ABQ4ZYZ7_9ASTR</name>
<proteinExistence type="predicted"/>
<evidence type="ECO:0000313" key="2">
    <source>
        <dbReference type="EMBL" id="GJT73174.1"/>
    </source>
</evidence>
<dbReference type="Proteomes" id="UP001151760">
    <property type="component" value="Unassembled WGS sequence"/>
</dbReference>
<accession>A0ABQ4ZYZ7</accession>
<dbReference type="EMBL" id="BQNB010018328">
    <property type="protein sequence ID" value="GJT73174.1"/>
    <property type="molecule type" value="Genomic_DNA"/>
</dbReference>
<keyword evidence="3" id="KW-1185">Reference proteome</keyword>
<reference evidence="1" key="1">
    <citation type="journal article" date="2022" name="Int. J. Mol. Sci.">
        <title>Draft Genome of Tanacetum Coccineum: Genomic Comparison of Closely Related Tanacetum-Family Plants.</title>
        <authorList>
            <person name="Yamashiro T."/>
            <person name="Shiraishi A."/>
            <person name="Nakayama K."/>
            <person name="Satake H."/>
        </authorList>
    </citation>
    <scope>NUCLEOTIDE SEQUENCE</scope>
</reference>
<sequence>MEEDYDSGSNIRDGLSKILMSLKKRLEKLLEWIDLSTQLVLGLAQFIVFRKKGLLERLDRKMSTIVPRRFLRFFPNSNLFQMTKDKDHNSPAHTNVLIIAACLFGLCNAPGSFRRCYDGIFPDMMKRQWKVFMDEFSVLEIDLFLRASPI</sequence>
<organism evidence="1 3">
    <name type="scientific">Tanacetum coccineum</name>
    <dbReference type="NCBI Taxonomy" id="301880"/>
    <lineage>
        <taxon>Eukaryota</taxon>
        <taxon>Viridiplantae</taxon>
        <taxon>Streptophyta</taxon>
        <taxon>Embryophyta</taxon>
        <taxon>Tracheophyta</taxon>
        <taxon>Spermatophyta</taxon>
        <taxon>Magnoliopsida</taxon>
        <taxon>eudicotyledons</taxon>
        <taxon>Gunneridae</taxon>
        <taxon>Pentapetalae</taxon>
        <taxon>asterids</taxon>
        <taxon>campanulids</taxon>
        <taxon>Asterales</taxon>
        <taxon>Asteraceae</taxon>
        <taxon>Asteroideae</taxon>
        <taxon>Anthemideae</taxon>
        <taxon>Anthemidinae</taxon>
        <taxon>Tanacetum</taxon>
    </lineage>
</organism>
<dbReference type="EMBL" id="BQNB010011816">
    <property type="protein sequence ID" value="GJS95534.1"/>
    <property type="molecule type" value="Genomic_DNA"/>
</dbReference>
<evidence type="ECO:0000313" key="1">
    <source>
        <dbReference type="EMBL" id="GJS95534.1"/>
    </source>
</evidence>
<protein>
    <submittedName>
        <fullName evidence="1">Uncharacterized protein</fullName>
    </submittedName>
</protein>
<gene>
    <name evidence="1" type="ORF">Tco_0802502</name>
    <name evidence="2" type="ORF">Tco_1032460</name>
</gene>
<comment type="caution">
    <text evidence="1">The sequence shown here is derived from an EMBL/GenBank/DDBJ whole genome shotgun (WGS) entry which is preliminary data.</text>
</comment>
<reference evidence="1" key="2">
    <citation type="submission" date="2022-01" db="EMBL/GenBank/DDBJ databases">
        <authorList>
            <person name="Yamashiro T."/>
            <person name="Shiraishi A."/>
            <person name="Satake H."/>
            <person name="Nakayama K."/>
        </authorList>
    </citation>
    <scope>NUCLEOTIDE SEQUENCE</scope>
</reference>